<evidence type="ECO:0000313" key="2">
    <source>
        <dbReference type="Proteomes" id="UP000821837"/>
    </source>
</evidence>
<dbReference type="Proteomes" id="UP000821837">
    <property type="component" value="Unassembled WGS sequence"/>
</dbReference>
<name>A0A9D4TCX4_RHISA</name>
<evidence type="ECO:0000313" key="1">
    <source>
        <dbReference type="EMBL" id="KAH7985615.1"/>
    </source>
</evidence>
<protein>
    <submittedName>
        <fullName evidence="1">Uncharacterized protein</fullName>
    </submittedName>
</protein>
<keyword evidence="2" id="KW-1185">Reference proteome</keyword>
<gene>
    <name evidence="1" type="ORF">HPB52_025517</name>
</gene>
<dbReference type="EMBL" id="JABSTV010000804">
    <property type="protein sequence ID" value="KAH7985615.1"/>
    <property type="molecule type" value="Genomic_DNA"/>
</dbReference>
<accession>A0A9D4TCX4</accession>
<organism evidence="1 2">
    <name type="scientific">Rhipicephalus sanguineus</name>
    <name type="common">Brown dog tick</name>
    <name type="synonym">Ixodes sanguineus</name>
    <dbReference type="NCBI Taxonomy" id="34632"/>
    <lineage>
        <taxon>Eukaryota</taxon>
        <taxon>Metazoa</taxon>
        <taxon>Ecdysozoa</taxon>
        <taxon>Arthropoda</taxon>
        <taxon>Chelicerata</taxon>
        <taxon>Arachnida</taxon>
        <taxon>Acari</taxon>
        <taxon>Parasitiformes</taxon>
        <taxon>Ixodida</taxon>
        <taxon>Ixodoidea</taxon>
        <taxon>Ixodidae</taxon>
        <taxon>Rhipicephalinae</taxon>
        <taxon>Rhipicephalus</taxon>
        <taxon>Rhipicephalus</taxon>
    </lineage>
</organism>
<comment type="caution">
    <text evidence="1">The sequence shown here is derived from an EMBL/GenBank/DDBJ whole genome shotgun (WGS) entry which is preliminary data.</text>
</comment>
<reference evidence="1" key="1">
    <citation type="journal article" date="2020" name="Cell">
        <title>Large-Scale Comparative Analyses of Tick Genomes Elucidate Their Genetic Diversity and Vector Capacities.</title>
        <authorList>
            <consortium name="Tick Genome and Microbiome Consortium (TIGMIC)"/>
            <person name="Jia N."/>
            <person name="Wang J."/>
            <person name="Shi W."/>
            <person name="Du L."/>
            <person name="Sun Y."/>
            <person name="Zhan W."/>
            <person name="Jiang J.F."/>
            <person name="Wang Q."/>
            <person name="Zhang B."/>
            <person name="Ji P."/>
            <person name="Bell-Sakyi L."/>
            <person name="Cui X.M."/>
            <person name="Yuan T.T."/>
            <person name="Jiang B.G."/>
            <person name="Yang W.F."/>
            <person name="Lam T.T."/>
            <person name="Chang Q.C."/>
            <person name="Ding S.J."/>
            <person name="Wang X.J."/>
            <person name="Zhu J.G."/>
            <person name="Ruan X.D."/>
            <person name="Zhao L."/>
            <person name="Wei J.T."/>
            <person name="Ye R.Z."/>
            <person name="Que T.C."/>
            <person name="Du C.H."/>
            <person name="Zhou Y.H."/>
            <person name="Cheng J.X."/>
            <person name="Dai P.F."/>
            <person name="Guo W.B."/>
            <person name="Han X.H."/>
            <person name="Huang E.J."/>
            <person name="Li L.F."/>
            <person name="Wei W."/>
            <person name="Gao Y.C."/>
            <person name="Liu J.Z."/>
            <person name="Shao H.Z."/>
            <person name="Wang X."/>
            <person name="Wang C.C."/>
            <person name="Yang T.C."/>
            <person name="Huo Q.B."/>
            <person name="Li W."/>
            <person name="Chen H.Y."/>
            <person name="Chen S.E."/>
            <person name="Zhou L.G."/>
            <person name="Ni X.B."/>
            <person name="Tian J.H."/>
            <person name="Sheng Y."/>
            <person name="Liu T."/>
            <person name="Pan Y.S."/>
            <person name="Xia L.Y."/>
            <person name="Li J."/>
            <person name="Zhao F."/>
            <person name="Cao W.C."/>
        </authorList>
    </citation>
    <scope>NUCLEOTIDE SEQUENCE</scope>
    <source>
        <strain evidence="1">Rsan-2018</strain>
    </source>
</reference>
<dbReference type="AlphaFoldDB" id="A0A9D4TCX4"/>
<reference evidence="1" key="2">
    <citation type="submission" date="2021-09" db="EMBL/GenBank/DDBJ databases">
        <authorList>
            <person name="Jia N."/>
            <person name="Wang J."/>
            <person name="Shi W."/>
            <person name="Du L."/>
            <person name="Sun Y."/>
            <person name="Zhan W."/>
            <person name="Jiang J."/>
            <person name="Wang Q."/>
            <person name="Zhang B."/>
            <person name="Ji P."/>
            <person name="Sakyi L.B."/>
            <person name="Cui X."/>
            <person name="Yuan T."/>
            <person name="Jiang B."/>
            <person name="Yang W."/>
            <person name="Lam T.T.-Y."/>
            <person name="Chang Q."/>
            <person name="Ding S."/>
            <person name="Wang X."/>
            <person name="Zhu J."/>
            <person name="Ruan X."/>
            <person name="Zhao L."/>
            <person name="Wei J."/>
            <person name="Que T."/>
            <person name="Du C."/>
            <person name="Cheng J."/>
            <person name="Dai P."/>
            <person name="Han X."/>
            <person name="Huang E."/>
            <person name="Gao Y."/>
            <person name="Liu J."/>
            <person name="Shao H."/>
            <person name="Ye R."/>
            <person name="Li L."/>
            <person name="Wei W."/>
            <person name="Wang X."/>
            <person name="Wang C."/>
            <person name="Huo Q."/>
            <person name="Li W."/>
            <person name="Guo W."/>
            <person name="Chen H."/>
            <person name="Chen S."/>
            <person name="Zhou L."/>
            <person name="Zhou L."/>
            <person name="Ni X."/>
            <person name="Tian J."/>
            <person name="Zhou Y."/>
            <person name="Sheng Y."/>
            <person name="Liu T."/>
            <person name="Pan Y."/>
            <person name="Xia L."/>
            <person name="Li J."/>
            <person name="Zhao F."/>
            <person name="Cao W."/>
        </authorList>
    </citation>
    <scope>NUCLEOTIDE SEQUENCE</scope>
    <source>
        <strain evidence="1">Rsan-2018</strain>
        <tissue evidence="1">Larvae</tissue>
    </source>
</reference>
<sequence length="248" mass="26916">MEVEAALTMFQRSWAKHGLRYTTVLSVGDSRTFHALSEAERMGAALRNIVDKKKAQGESLGGRGKLTQEDQEDRELLRICPEEQLSMTVPAMKRAVEATLLHMTSTDDAPKHSKCPEGALANGESLPSHKNALPACVAGCSGAVFARLSDERLLARCCEGRPRTRSMGTLRVESVKRAEAVAIYNQGRRATNESIAARLGYVAGDALFDEALEKTLCVTQGKCNLSEAAPTTKKTLAQGDTKRVLQLN</sequence>
<proteinExistence type="predicted"/>